<evidence type="ECO:0000259" key="8">
    <source>
        <dbReference type="PROSITE" id="PS51790"/>
    </source>
</evidence>
<feature type="domain" description="MsrB" evidence="8">
    <location>
        <begin position="30"/>
        <end position="152"/>
    </location>
</feature>
<evidence type="ECO:0000256" key="5">
    <source>
        <dbReference type="ARBA" id="ARBA00022833"/>
    </source>
</evidence>
<comment type="cofactor">
    <cofactor evidence="1">
        <name>Zn(2+)</name>
        <dbReference type="ChEBI" id="CHEBI:29105"/>
    </cofactor>
</comment>
<dbReference type="PANTHER" id="PTHR10173:SF52">
    <property type="entry name" value="METHIONINE-R-SULFOXIDE REDUCTASE B1"/>
    <property type="match status" value="1"/>
</dbReference>
<evidence type="ECO:0000256" key="1">
    <source>
        <dbReference type="ARBA" id="ARBA00001947"/>
    </source>
</evidence>
<dbReference type="PROSITE" id="PS51790">
    <property type="entry name" value="MSRB"/>
    <property type="match status" value="1"/>
</dbReference>
<dbReference type="Proteomes" id="UP000004095">
    <property type="component" value="Unassembled WGS sequence"/>
</dbReference>
<gene>
    <name evidence="9" type="ORF">M23134_03136</name>
</gene>
<dbReference type="PANTHER" id="PTHR10173">
    <property type="entry name" value="METHIONINE SULFOXIDE REDUCTASE"/>
    <property type="match status" value="1"/>
</dbReference>
<dbReference type="Gene3D" id="2.170.150.20">
    <property type="entry name" value="Peptide methionine sulfoxide reductase"/>
    <property type="match status" value="1"/>
</dbReference>
<evidence type="ECO:0000256" key="3">
    <source>
        <dbReference type="ARBA" id="ARBA00012499"/>
    </source>
</evidence>
<keyword evidence="6 9" id="KW-0560">Oxidoreductase</keyword>
<reference evidence="9 10" key="1">
    <citation type="submission" date="2007-01" db="EMBL/GenBank/DDBJ databases">
        <authorList>
            <person name="Haygood M."/>
            <person name="Podell S."/>
            <person name="Anderson C."/>
            <person name="Hopkinson B."/>
            <person name="Roe K."/>
            <person name="Barbeau K."/>
            <person name="Gaasterland T."/>
            <person name="Ferriera S."/>
            <person name="Johnson J."/>
            <person name="Kravitz S."/>
            <person name="Beeson K."/>
            <person name="Sutton G."/>
            <person name="Rogers Y.-H."/>
            <person name="Friedman R."/>
            <person name="Frazier M."/>
            <person name="Venter J.C."/>
        </authorList>
    </citation>
    <scope>NUCLEOTIDE SEQUENCE [LARGE SCALE GENOMIC DNA]</scope>
    <source>
        <strain evidence="9 10">ATCC 23134</strain>
    </source>
</reference>
<dbReference type="InterPro" id="IPR002579">
    <property type="entry name" value="Met_Sox_Rdtase_MsrB_dom"/>
</dbReference>
<dbReference type="SUPFAM" id="SSF51316">
    <property type="entry name" value="Mss4-like"/>
    <property type="match status" value="1"/>
</dbReference>
<dbReference type="GO" id="GO:0006979">
    <property type="term" value="P:response to oxidative stress"/>
    <property type="evidence" value="ECO:0007669"/>
    <property type="project" value="InterPro"/>
</dbReference>
<keyword evidence="4" id="KW-0479">Metal-binding</keyword>
<dbReference type="GO" id="GO:0005737">
    <property type="term" value="C:cytoplasm"/>
    <property type="evidence" value="ECO:0007669"/>
    <property type="project" value="TreeGrafter"/>
</dbReference>
<proteinExistence type="inferred from homology"/>
<dbReference type="GO" id="GO:0030091">
    <property type="term" value="P:protein repair"/>
    <property type="evidence" value="ECO:0007669"/>
    <property type="project" value="InterPro"/>
</dbReference>
<protein>
    <recommendedName>
        <fullName evidence="3">peptide-methionine (R)-S-oxide reductase</fullName>
        <ecNumber evidence="3">1.8.4.12</ecNumber>
    </recommendedName>
</protein>
<comment type="caution">
    <text evidence="9">The sequence shown here is derived from an EMBL/GenBank/DDBJ whole genome shotgun (WGS) entry which is preliminary data.</text>
</comment>
<accession>A1ZG83</accession>
<dbReference type="InterPro" id="IPR028427">
    <property type="entry name" value="Met_Sox_Rdtase_MsrB"/>
</dbReference>
<comment type="similarity">
    <text evidence="2">Belongs to the MsrB Met sulfoxide reductase family.</text>
</comment>
<keyword evidence="5" id="KW-0862">Zinc</keyword>
<dbReference type="FunFam" id="2.170.150.20:FF:000001">
    <property type="entry name" value="Peptide methionine sulfoxide reductase MsrB"/>
    <property type="match status" value="1"/>
</dbReference>
<dbReference type="AlphaFoldDB" id="A1ZG83"/>
<evidence type="ECO:0000256" key="2">
    <source>
        <dbReference type="ARBA" id="ARBA00007174"/>
    </source>
</evidence>
<evidence type="ECO:0000256" key="7">
    <source>
        <dbReference type="ARBA" id="ARBA00048488"/>
    </source>
</evidence>
<evidence type="ECO:0000313" key="10">
    <source>
        <dbReference type="Proteomes" id="UP000004095"/>
    </source>
</evidence>
<comment type="catalytic activity">
    <reaction evidence="7">
        <text>L-methionyl-[protein] + [thioredoxin]-disulfide + H2O = L-methionyl-(R)-S-oxide-[protein] + [thioredoxin]-dithiol</text>
        <dbReference type="Rhea" id="RHEA:24164"/>
        <dbReference type="Rhea" id="RHEA-COMP:10698"/>
        <dbReference type="Rhea" id="RHEA-COMP:10700"/>
        <dbReference type="Rhea" id="RHEA-COMP:12313"/>
        <dbReference type="Rhea" id="RHEA-COMP:12314"/>
        <dbReference type="ChEBI" id="CHEBI:15377"/>
        <dbReference type="ChEBI" id="CHEBI:16044"/>
        <dbReference type="ChEBI" id="CHEBI:29950"/>
        <dbReference type="ChEBI" id="CHEBI:45764"/>
        <dbReference type="ChEBI" id="CHEBI:50058"/>
        <dbReference type="EC" id="1.8.4.12"/>
    </reaction>
</comment>
<dbReference type="NCBIfam" id="TIGR00357">
    <property type="entry name" value="peptide-methionine (R)-S-oxide reductase MsrB"/>
    <property type="match status" value="1"/>
</dbReference>
<name>A1ZG83_MICM2</name>
<dbReference type="Pfam" id="PF01641">
    <property type="entry name" value="SelR"/>
    <property type="match status" value="1"/>
</dbReference>
<dbReference type="InterPro" id="IPR011057">
    <property type="entry name" value="Mss4-like_sf"/>
</dbReference>
<evidence type="ECO:0000256" key="6">
    <source>
        <dbReference type="ARBA" id="ARBA00023002"/>
    </source>
</evidence>
<dbReference type="EMBL" id="AAWS01000006">
    <property type="protein sequence ID" value="EAY30500.1"/>
    <property type="molecule type" value="Genomic_DNA"/>
</dbReference>
<dbReference type="eggNOG" id="COG0229">
    <property type="taxonomic scope" value="Bacteria"/>
</dbReference>
<evidence type="ECO:0000256" key="4">
    <source>
        <dbReference type="ARBA" id="ARBA00022723"/>
    </source>
</evidence>
<organism evidence="9 10">
    <name type="scientific">Microscilla marina ATCC 23134</name>
    <dbReference type="NCBI Taxonomy" id="313606"/>
    <lineage>
        <taxon>Bacteria</taxon>
        <taxon>Pseudomonadati</taxon>
        <taxon>Bacteroidota</taxon>
        <taxon>Cytophagia</taxon>
        <taxon>Cytophagales</taxon>
        <taxon>Microscillaceae</taxon>
        <taxon>Microscilla</taxon>
    </lineage>
</organism>
<dbReference type="EC" id="1.8.4.12" evidence="3"/>
<sequence>MFLLGGCLQKPKYAVTTSPANTNFQVSKTNQEWKEILSPLAFHVMREQGTEKAFSGKYWNHKKGGIYTCVACKNPLFSSKAKFDSGTGWPSYWAPLSKKSVNVKKDYSYGMVREEVHCSACGGHLGHVFRDGPEPTRLRYCVNSVALDFKEK</sequence>
<dbReference type="GO" id="GO:0046872">
    <property type="term" value="F:metal ion binding"/>
    <property type="evidence" value="ECO:0007669"/>
    <property type="project" value="UniProtKB-KW"/>
</dbReference>
<evidence type="ECO:0000313" key="9">
    <source>
        <dbReference type="EMBL" id="EAY30500.1"/>
    </source>
</evidence>
<dbReference type="GO" id="GO:0033743">
    <property type="term" value="F:peptide-methionine (R)-S-oxide reductase activity"/>
    <property type="evidence" value="ECO:0007669"/>
    <property type="project" value="UniProtKB-EC"/>
</dbReference>
<keyword evidence="10" id="KW-1185">Reference proteome</keyword>